<evidence type="ECO:0000256" key="2">
    <source>
        <dbReference type="ARBA" id="ARBA00022737"/>
    </source>
</evidence>
<dbReference type="SMART" id="SM00256">
    <property type="entry name" value="FBOX"/>
    <property type="match status" value="1"/>
</dbReference>
<dbReference type="AlphaFoldDB" id="A0ABC8LH55"/>
<accession>A0ABC8LH55</accession>
<evidence type="ECO:0000313" key="5">
    <source>
        <dbReference type="Proteomes" id="UP001642260"/>
    </source>
</evidence>
<evidence type="ECO:0000256" key="1">
    <source>
        <dbReference type="ARBA" id="ARBA00022441"/>
    </source>
</evidence>
<keyword evidence="2" id="KW-0677">Repeat</keyword>
<dbReference type="InterPro" id="IPR036047">
    <property type="entry name" value="F-box-like_dom_sf"/>
</dbReference>
<proteinExistence type="predicted"/>
<dbReference type="InterPro" id="IPR006652">
    <property type="entry name" value="Kelch_1"/>
</dbReference>
<evidence type="ECO:0000259" key="3">
    <source>
        <dbReference type="SMART" id="SM00256"/>
    </source>
</evidence>
<dbReference type="Gene3D" id="2.120.10.80">
    <property type="entry name" value="Kelch-type beta propeller"/>
    <property type="match status" value="1"/>
</dbReference>
<evidence type="ECO:0000313" key="4">
    <source>
        <dbReference type="EMBL" id="CAH8382990.1"/>
    </source>
</evidence>
<dbReference type="InterPro" id="IPR015915">
    <property type="entry name" value="Kelch-typ_b-propeller"/>
</dbReference>
<dbReference type="PANTHER" id="PTHR46344:SF1">
    <property type="entry name" value="OS02G0504900 PROTEIN"/>
    <property type="match status" value="1"/>
</dbReference>
<reference evidence="4 5" key="1">
    <citation type="submission" date="2022-03" db="EMBL/GenBank/DDBJ databases">
        <authorList>
            <person name="Macdonald S."/>
            <person name="Ahmed S."/>
            <person name="Newling K."/>
        </authorList>
    </citation>
    <scope>NUCLEOTIDE SEQUENCE [LARGE SCALE GENOMIC DNA]</scope>
</reference>
<feature type="domain" description="F-box" evidence="3">
    <location>
        <begin position="9"/>
        <end position="49"/>
    </location>
</feature>
<organism evidence="4 5">
    <name type="scientific">Eruca vesicaria subsp. sativa</name>
    <name type="common">Garden rocket</name>
    <name type="synonym">Eruca sativa</name>
    <dbReference type="NCBI Taxonomy" id="29727"/>
    <lineage>
        <taxon>Eukaryota</taxon>
        <taxon>Viridiplantae</taxon>
        <taxon>Streptophyta</taxon>
        <taxon>Embryophyta</taxon>
        <taxon>Tracheophyta</taxon>
        <taxon>Spermatophyta</taxon>
        <taxon>Magnoliopsida</taxon>
        <taxon>eudicotyledons</taxon>
        <taxon>Gunneridae</taxon>
        <taxon>Pentapetalae</taxon>
        <taxon>rosids</taxon>
        <taxon>malvids</taxon>
        <taxon>Brassicales</taxon>
        <taxon>Brassicaceae</taxon>
        <taxon>Brassiceae</taxon>
        <taxon>Eruca</taxon>
    </lineage>
</organism>
<dbReference type="CDD" id="cd22152">
    <property type="entry name" value="F-box_AtAFR-like"/>
    <property type="match status" value="1"/>
</dbReference>
<comment type="caution">
    <text evidence="4">The sequence shown here is derived from an EMBL/GenBank/DDBJ whole genome shotgun (WGS) entry which is preliminary data.</text>
</comment>
<dbReference type="SUPFAM" id="SSF81383">
    <property type="entry name" value="F-box domain"/>
    <property type="match status" value="1"/>
</dbReference>
<sequence length="325" mass="37111">MVESLIPGLTDDVAELCLSRVPRSSFRIISQVCWGWRRFLRSERYGAVRKLTRSVEELMCVLVNNNYCEVFDGSGNKLGLIPPSPGPFKSHFGLVVLDGRILFVGGQSARVALADVYEFNSAINRWRKLADMNIPRYGFTYAVVDGLLYVNQGYSSGGVSILNSEVYNPKTNQWSLMDCPHRPNFRPAFAFSFNSKLFVVGNRSRFIHIYDPRKKTWEELDSGQTGLDVYSYTVVRNKVYFLELFTPELMKVFDPEKNALSSVFVPPNNKSKFRYTLGQWNNKVILFSEGREALSGDLDKEDTPKWTTTPIKTSRYHDTSVLINF</sequence>
<keyword evidence="5" id="KW-1185">Reference proteome</keyword>
<dbReference type="InterPro" id="IPR001810">
    <property type="entry name" value="F-box_dom"/>
</dbReference>
<gene>
    <name evidence="4" type="ORF">ERUC_LOCUS35473</name>
</gene>
<dbReference type="Pfam" id="PF24681">
    <property type="entry name" value="Kelch_KLHDC2_KLHL20_DRC7"/>
    <property type="match status" value="1"/>
</dbReference>
<dbReference type="Pfam" id="PF00646">
    <property type="entry name" value="F-box"/>
    <property type="match status" value="1"/>
</dbReference>
<dbReference type="SMART" id="SM00612">
    <property type="entry name" value="Kelch"/>
    <property type="match status" value="1"/>
</dbReference>
<name>A0ABC8LH55_ERUVS</name>
<keyword evidence="1" id="KW-0880">Kelch repeat</keyword>
<dbReference type="Proteomes" id="UP001642260">
    <property type="component" value="Unassembled WGS sequence"/>
</dbReference>
<dbReference type="SUPFAM" id="SSF117281">
    <property type="entry name" value="Kelch motif"/>
    <property type="match status" value="1"/>
</dbReference>
<protein>
    <recommendedName>
        <fullName evidence="3">F-box domain-containing protein</fullName>
    </recommendedName>
</protein>
<dbReference type="PANTHER" id="PTHR46344">
    <property type="entry name" value="OS02G0202900 PROTEIN"/>
    <property type="match status" value="1"/>
</dbReference>
<dbReference type="EMBL" id="CAKOAT010571820">
    <property type="protein sequence ID" value="CAH8382990.1"/>
    <property type="molecule type" value="Genomic_DNA"/>
</dbReference>